<evidence type="ECO:0000313" key="2">
    <source>
        <dbReference type="EMBL" id="RWR73352.1"/>
    </source>
</evidence>
<dbReference type="OrthoDB" id="1729094at2759"/>
<dbReference type="InterPro" id="IPR007021">
    <property type="entry name" value="DUF659"/>
</dbReference>
<keyword evidence="3" id="KW-1185">Reference proteome</keyword>
<dbReference type="PANTHER" id="PTHR32166">
    <property type="entry name" value="OSJNBA0013A04.12 PROTEIN"/>
    <property type="match status" value="1"/>
</dbReference>
<dbReference type="InterPro" id="IPR012337">
    <property type="entry name" value="RNaseH-like_sf"/>
</dbReference>
<feature type="domain" description="DUF659" evidence="1">
    <location>
        <begin position="23"/>
        <end position="66"/>
    </location>
</feature>
<comment type="caution">
    <text evidence="2">The sequence shown here is derived from an EMBL/GenBank/DDBJ whole genome shotgun (WGS) entry which is preliminary data.</text>
</comment>
<gene>
    <name evidence="2" type="ORF">CKAN_00162500</name>
</gene>
<proteinExistence type="predicted"/>
<dbReference type="PANTHER" id="PTHR32166:SF74">
    <property type="entry name" value="OS05G0256350 PROTEIN"/>
    <property type="match status" value="1"/>
</dbReference>
<organism evidence="2 3">
    <name type="scientific">Cinnamomum micranthum f. kanehirae</name>
    <dbReference type="NCBI Taxonomy" id="337451"/>
    <lineage>
        <taxon>Eukaryota</taxon>
        <taxon>Viridiplantae</taxon>
        <taxon>Streptophyta</taxon>
        <taxon>Embryophyta</taxon>
        <taxon>Tracheophyta</taxon>
        <taxon>Spermatophyta</taxon>
        <taxon>Magnoliopsida</taxon>
        <taxon>Magnoliidae</taxon>
        <taxon>Laurales</taxon>
        <taxon>Lauraceae</taxon>
        <taxon>Cinnamomum</taxon>
    </lineage>
</organism>
<dbReference type="EMBL" id="QPKB01000001">
    <property type="protein sequence ID" value="RWR73352.1"/>
    <property type="molecule type" value="Genomic_DNA"/>
</dbReference>
<evidence type="ECO:0000313" key="3">
    <source>
        <dbReference type="Proteomes" id="UP000283530"/>
    </source>
</evidence>
<dbReference type="SUPFAM" id="SSF53098">
    <property type="entry name" value="Ribonuclease H-like"/>
    <property type="match status" value="1"/>
</dbReference>
<reference evidence="2 3" key="1">
    <citation type="journal article" date="2019" name="Nat. Plants">
        <title>Stout camphor tree genome fills gaps in understanding of flowering plant genome evolution.</title>
        <authorList>
            <person name="Chaw S.M."/>
            <person name="Liu Y.C."/>
            <person name="Wu Y.W."/>
            <person name="Wang H.Y."/>
            <person name="Lin C.I."/>
            <person name="Wu C.S."/>
            <person name="Ke H.M."/>
            <person name="Chang L.Y."/>
            <person name="Hsu C.Y."/>
            <person name="Yang H.T."/>
            <person name="Sudianto E."/>
            <person name="Hsu M.H."/>
            <person name="Wu K.P."/>
            <person name="Wang L.N."/>
            <person name="Leebens-Mack J.H."/>
            <person name="Tsai I.J."/>
        </authorList>
    </citation>
    <scope>NUCLEOTIDE SEQUENCE [LARGE SCALE GENOMIC DNA]</scope>
    <source>
        <strain evidence="3">cv. Chaw 1501</strain>
        <tissue evidence="2">Young leaves</tissue>
    </source>
</reference>
<sequence>MLPHFDELANAYEEDEDDDVEVIERGKFLEAKFAHLYWTPCAAHCLDLMLEDIFKIPSLKRTFEMAIVVHGFIYNRPTLLKMMRQFTQMKELIKPAKTRFCNCLSHFSKDSSTKKQLEEDVHFRGMDNKEMGRGATG</sequence>
<accession>A0A443N4B7</accession>
<evidence type="ECO:0000259" key="1">
    <source>
        <dbReference type="Pfam" id="PF04937"/>
    </source>
</evidence>
<protein>
    <recommendedName>
        <fullName evidence="1">DUF659 domain-containing protein</fullName>
    </recommendedName>
</protein>
<dbReference type="Pfam" id="PF04937">
    <property type="entry name" value="DUF659"/>
    <property type="match status" value="1"/>
</dbReference>
<dbReference type="AlphaFoldDB" id="A0A443N4B7"/>
<name>A0A443N4B7_9MAGN</name>
<dbReference type="Proteomes" id="UP000283530">
    <property type="component" value="Unassembled WGS sequence"/>
</dbReference>